<keyword evidence="7 10" id="KW-0460">Magnesium</keyword>
<dbReference type="Gene3D" id="3.10.520.10">
    <property type="entry name" value="ApbE-like domains"/>
    <property type="match status" value="1"/>
</dbReference>
<evidence type="ECO:0000256" key="3">
    <source>
        <dbReference type="ARBA" id="ARBA00022630"/>
    </source>
</evidence>
<evidence type="ECO:0000313" key="13">
    <source>
        <dbReference type="EMBL" id="MBS4538875.1"/>
    </source>
</evidence>
<protein>
    <recommendedName>
        <fullName evidence="2 10">FAD:protein FMN transferase</fullName>
        <ecNumber evidence="1 10">2.7.1.180</ecNumber>
    </recommendedName>
    <alternativeName>
        <fullName evidence="8 10">Flavin transferase</fullName>
    </alternativeName>
</protein>
<keyword evidence="12" id="KW-1003">Cell membrane</keyword>
<keyword evidence="6 10" id="KW-0274">FAD</keyword>
<sequence>MINYKKYAFLLLILFSILITGCSEDGNGNIAPKSSEPVSENGFYLGTIINISIYDEAPEGIFEKVFNRIEEIENKMSLNIEDSEINKINYNAGKDSVKVSQDTYNVIERGKFYSDKTEGHFDITIGPLVELWQIGTENARVPTKEEIENNLPLVDYQNVVLDNENKSIYLDKEDMILDLGGIAKGYAADEVAKILKENNINHAIVNLGGNVLALGGKPDGSNWKIGVQNPYEPRGKHVAIVSVKDKTVVSSGVYERNFEEDGKLYHHILDPFTGYPIENSLQSVTIVADESFDADGLSTGIFALGLERGMNLVENTDGVDAIFITNEKQVYLSSELIDKIELTNNDFTLSDNK</sequence>
<dbReference type="Pfam" id="PF02424">
    <property type="entry name" value="ApbE"/>
    <property type="match status" value="1"/>
</dbReference>
<dbReference type="PANTHER" id="PTHR30040">
    <property type="entry name" value="THIAMINE BIOSYNTHESIS LIPOPROTEIN APBE"/>
    <property type="match status" value="1"/>
</dbReference>
<reference evidence="13" key="1">
    <citation type="submission" date="2019-12" db="EMBL/GenBank/DDBJ databases">
        <title>Clostridiaceae gen. nov. sp. nov., isolated from sediment in Xinjiang, China.</title>
        <authorList>
            <person name="Zhang R."/>
        </authorList>
    </citation>
    <scope>NUCLEOTIDE SEQUENCE</scope>
    <source>
        <strain evidence="13">D2Q-11</strain>
    </source>
</reference>
<feature type="binding site" evidence="11">
    <location>
        <position position="295"/>
    </location>
    <ligand>
        <name>Mg(2+)</name>
        <dbReference type="ChEBI" id="CHEBI:18420"/>
    </ligand>
</feature>
<comment type="catalytic activity">
    <reaction evidence="9 10 12">
        <text>L-threonyl-[protein] + FAD = FMN-L-threonyl-[protein] + AMP + H(+)</text>
        <dbReference type="Rhea" id="RHEA:36847"/>
        <dbReference type="Rhea" id="RHEA-COMP:11060"/>
        <dbReference type="Rhea" id="RHEA-COMP:11061"/>
        <dbReference type="ChEBI" id="CHEBI:15378"/>
        <dbReference type="ChEBI" id="CHEBI:30013"/>
        <dbReference type="ChEBI" id="CHEBI:57692"/>
        <dbReference type="ChEBI" id="CHEBI:74257"/>
        <dbReference type="ChEBI" id="CHEBI:456215"/>
        <dbReference type="EC" id="2.7.1.180"/>
    </reaction>
</comment>
<evidence type="ECO:0000256" key="10">
    <source>
        <dbReference type="PIRNR" id="PIRNR006268"/>
    </source>
</evidence>
<dbReference type="GO" id="GO:0005886">
    <property type="term" value="C:plasma membrane"/>
    <property type="evidence" value="ECO:0007669"/>
    <property type="project" value="UniProtKB-SubCell"/>
</dbReference>
<evidence type="ECO:0000313" key="14">
    <source>
        <dbReference type="Proteomes" id="UP000724672"/>
    </source>
</evidence>
<dbReference type="PIRSF" id="PIRSF006268">
    <property type="entry name" value="ApbE"/>
    <property type="match status" value="1"/>
</dbReference>
<evidence type="ECO:0000256" key="5">
    <source>
        <dbReference type="ARBA" id="ARBA00022723"/>
    </source>
</evidence>
<evidence type="ECO:0000256" key="7">
    <source>
        <dbReference type="ARBA" id="ARBA00022842"/>
    </source>
</evidence>
<dbReference type="InterPro" id="IPR003374">
    <property type="entry name" value="ApbE-like_sf"/>
</dbReference>
<evidence type="ECO:0000256" key="12">
    <source>
        <dbReference type="RuleBase" id="RU363002"/>
    </source>
</evidence>
<comment type="subcellular location">
    <subcellularLocation>
        <location evidence="12">Cell inner membrane</location>
        <topology evidence="12">Lipid-anchor</topology>
        <orientation evidence="12">Periplasmic side</orientation>
    </subcellularLocation>
</comment>
<name>A0A942UVM1_9FIRM</name>
<evidence type="ECO:0000256" key="4">
    <source>
        <dbReference type="ARBA" id="ARBA00022679"/>
    </source>
</evidence>
<dbReference type="SUPFAM" id="SSF143631">
    <property type="entry name" value="ApbE-like"/>
    <property type="match status" value="1"/>
</dbReference>
<comment type="caution">
    <text evidence="13">The sequence shown here is derived from an EMBL/GenBank/DDBJ whole genome shotgun (WGS) entry which is preliminary data.</text>
</comment>
<dbReference type="EC" id="2.7.1.180" evidence="1 10"/>
<evidence type="ECO:0000256" key="9">
    <source>
        <dbReference type="ARBA" id="ARBA00048540"/>
    </source>
</evidence>
<proteinExistence type="inferred from homology"/>
<gene>
    <name evidence="13" type="ORF">GOQ27_10390</name>
</gene>
<keyword evidence="5 10" id="KW-0479">Metal-binding</keyword>
<feature type="binding site" evidence="11">
    <location>
        <position position="181"/>
    </location>
    <ligand>
        <name>Mg(2+)</name>
        <dbReference type="ChEBI" id="CHEBI:18420"/>
    </ligand>
</feature>
<dbReference type="PROSITE" id="PS51257">
    <property type="entry name" value="PROKAR_LIPOPROTEIN"/>
    <property type="match status" value="1"/>
</dbReference>
<comment type="cofactor">
    <cofactor evidence="11">
        <name>Mg(2+)</name>
        <dbReference type="ChEBI" id="CHEBI:18420"/>
    </cofactor>
    <cofactor evidence="11">
        <name>Mn(2+)</name>
        <dbReference type="ChEBI" id="CHEBI:29035"/>
    </cofactor>
    <text evidence="11">Magnesium. Can also use manganese.</text>
</comment>
<comment type="similarity">
    <text evidence="10 12">Belongs to the ApbE family.</text>
</comment>
<dbReference type="InterPro" id="IPR024932">
    <property type="entry name" value="ApbE"/>
</dbReference>
<feature type="binding site" evidence="11">
    <location>
        <position position="299"/>
    </location>
    <ligand>
        <name>Mg(2+)</name>
        <dbReference type="ChEBI" id="CHEBI:18420"/>
    </ligand>
</feature>
<accession>A0A942UVM1</accession>
<keyword evidence="12" id="KW-0449">Lipoprotein</keyword>
<keyword evidence="12" id="KW-0732">Signal</keyword>
<organism evidence="13 14">
    <name type="scientific">Anaeromonas frigoriresistens</name>
    <dbReference type="NCBI Taxonomy" id="2683708"/>
    <lineage>
        <taxon>Bacteria</taxon>
        <taxon>Bacillati</taxon>
        <taxon>Bacillota</taxon>
        <taxon>Tissierellia</taxon>
        <taxon>Tissierellales</taxon>
        <taxon>Thermohalobacteraceae</taxon>
        <taxon>Anaeromonas</taxon>
    </lineage>
</organism>
<dbReference type="AlphaFoldDB" id="A0A942UVM1"/>
<evidence type="ECO:0000256" key="2">
    <source>
        <dbReference type="ARBA" id="ARBA00016337"/>
    </source>
</evidence>
<dbReference type="GO" id="GO:0046872">
    <property type="term" value="F:metal ion binding"/>
    <property type="evidence" value="ECO:0007669"/>
    <property type="project" value="UniProtKB-UniRule"/>
</dbReference>
<dbReference type="RefSeq" id="WP_203366801.1">
    <property type="nucleotide sequence ID" value="NZ_WSFT01000039.1"/>
</dbReference>
<feature type="signal peptide" evidence="12">
    <location>
        <begin position="1"/>
        <end position="25"/>
    </location>
</feature>
<dbReference type="Proteomes" id="UP000724672">
    <property type="component" value="Unassembled WGS sequence"/>
</dbReference>
<keyword evidence="12" id="KW-0472">Membrane</keyword>
<feature type="chain" id="PRO_5039751048" description="FAD:protein FMN transferase" evidence="12">
    <location>
        <begin position="26"/>
        <end position="353"/>
    </location>
</feature>
<keyword evidence="12" id="KW-0997">Cell inner membrane</keyword>
<dbReference type="PANTHER" id="PTHR30040:SF2">
    <property type="entry name" value="FAD:PROTEIN FMN TRANSFERASE"/>
    <property type="match status" value="1"/>
</dbReference>
<evidence type="ECO:0000256" key="6">
    <source>
        <dbReference type="ARBA" id="ARBA00022827"/>
    </source>
</evidence>
<evidence type="ECO:0000256" key="8">
    <source>
        <dbReference type="ARBA" id="ARBA00031306"/>
    </source>
</evidence>
<evidence type="ECO:0000256" key="11">
    <source>
        <dbReference type="PIRSR" id="PIRSR006268-2"/>
    </source>
</evidence>
<comment type="function">
    <text evidence="12">Flavin transferase that catalyzes the transfer of the FMN moiety of FAD and its covalent binding to the hydroxyl group of a threonine residue in a target flavoprotein.</text>
</comment>
<dbReference type="EMBL" id="WSFT01000039">
    <property type="protein sequence ID" value="MBS4538875.1"/>
    <property type="molecule type" value="Genomic_DNA"/>
</dbReference>
<keyword evidence="4 10" id="KW-0808">Transferase</keyword>
<dbReference type="GO" id="GO:0016740">
    <property type="term" value="F:transferase activity"/>
    <property type="evidence" value="ECO:0007669"/>
    <property type="project" value="UniProtKB-UniRule"/>
</dbReference>
<keyword evidence="3 10" id="KW-0285">Flavoprotein</keyword>
<evidence type="ECO:0000256" key="1">
    <source>
        <dbReference type="ARBA" id="ARBA00011955"/>
    </source>
</evidence>
<keyword evidence="14" id="KW-1185">Reference proteome</keyword>